<accession>A0A401NUI9</accession>
<reference evidence="1 2" key="1">
    <citation type="journal article" date="2018" name="Nat. Ecol. Evol.">
        <title>Shark genomes provide insights into elasmobranch evolution and the origin of vertebrates.</title>
        <authorList>
            <person name="Hara Y"/>
            <person name="Yamaguchi K"/>
            <person name="Onimaru K"/>
            <person name="Kadota M"/>
            <person name="Koyanagi M"/>
            <person name="Keeley SD"/>
            <person name="Tatsumi K"/>
            <person name="Tanaka K"/>
            <person name="Motone F"/>
            <person name="Kageyama Y"/>
            <person name="Nozu R"/>
            <person name="Adachi N"/>
            <person name="Nishimura O"/>
            <person name="Nakagawa R"/>
            <person name="Tanegashima C"/>
            <person name="Kiyatake I"/>
            <person name="Matsumoto R"/>
            <person name="Murakumo K"/>
            <person name="Nishida K"/>
            <person name="Terakita A"/>
            <person name="Kuratani S"/>
            <person name="Sato K"/>
            <person name="Hyodo S Kuraku.S."/>
        </authorList>
    </citation>
    <scope>NUCLEOTIDE SEQUENCE [LARGE SCALE GENOMIC DNA]</scope>
</reference>
<dbReference type="AlphaFoldDB" id="A0A401NUI9"/>
<evidence type="ECO:0000313" key="1">
    <source>
        <dbReference type="EMBL" id="GCB64527.1"/>
    </source>
</evidence>
<sequence length="66" mass="7844">MIVHELVCGWMEYKRQAAKPKKLARPVWCSSHVKSGSLARSRSPIRYMKREKFRDWKKSGRIVRKA</sequence>
<proteinExistence type="predicted"/>
<protein>
    <submittedName>
        <fullName evidence="1">Uncharacterized protein</fullName>
    </submittedName>
</protein>
<keyword evidence="2" id="KW-1185">Reference proteome</keyword>
<organism evidence="1 2">
    <name type="scientific">Scyliorhinus torazame</name>
    <name type="common">Cloudy catshark</name>
    <name type="synonym">Catulus torazame</name>
    <dbReference type="NCBI Taxonomy" id="75743"/>
    <lineage>
        <taxon>Eukaryota</taxon>
        <taxon>Metazoa</taxon>
        <taxon>Chordata</taxon>
        <taxon>Craniata</taxon>
        <taxon>Vertebrata</taxon>
        <taxon>Chondrichthyes</taxon>
        <taxon>Elasmobranchii</taxon>
        <taxon>Galeomorphii</taxon>
        <taxon>Galeoidea</taxon>
        <taxon>Carcharhiniformes</taxon>
        <taxon>Scyliorhinidae</taxon>
        <taxon>Scyliorhinus</taxon>
    </lineage>
</organism>
<dbReference type="Proteomes" id="UP000288216">
    <property type="component" value="Unassembled WGS sequence"/>
</dbReference>
<dbReference type="OrthoDB" id="10018446at2759"/>
<evidence type="ECO:0000313" key="2">
    <source>
        <dbReference type="Proteomes" id="UP000288216"/>
    </source>
</evidence>
<dbReference type="EMBL" id="BFAA01006779">
    <property type="protein sequence ID" value="GCB64527.1"/>
    <property type="molecule type" value="Genomic_DNA"/>
</dbReference>
<dbReference type="OMA" id="HELVCGW"/>
<comment type="caution">
    <text evidence="1">The sequence shown here is derived from an EMBL/GenBank/DDBJ whole genome shotgun (WGS) entry which is preliminary data.</text>
</comment>
<gene>
    <name evidence="1" type="ORF">scyTo_0013351</name>
</gene>
<name>A0A401NUI9_SCYTO</name>